<evidence type="ECO:0000313" key="2">
    <source>
        <dbReference type="Proteomes" id="UP000078541"/>
    </source>
</evidence>
<dbReference type="AlphaFoldDB" id="A0A195F2M9"/>
<proteinExistence type="predicted"/>
<evidence type="ECO:0000313" key="1">
    <source>
        <dbReference type="EMBL" id="KYN34349.1"/>
    </source>
</evidence>
<accession>A0A195F2M9</accession>
<sequence length="81" mass="9090">MDERRNVETRHGGCRRDLLLLGIGRSVGRSTSAVFKAMLMGNGKDHSPLGESPRNKATFESRIYLLSSSPRRGDYPFADYM</sequence>
<organism evidence="1 2">
    <name type="scientific">Trachymyrmex septentrionalis</name>
    <dbReference type="NCBI Taxonomy" id="34720"/>
    <lineage>
        <taxon>Eukaryota</taxon>
        <taxon>Metazoa</taxon>
        <taxon>Ecdysozoa</taxon>
        <taxon>Arthropoda</taxon>
        <taxon>Hexapoda</taxon>
        <taxon>Insecta</taxon>
        <taxon>Pterygota</taxon>
        <taxon>Neoptera</taxon>
        <taxon>Endopterygota</taxon>
        <taxon>Hymenoptera</taxon>
        <taxon>Apocrita</taxon>
        <taxon>Aculeata</taxon>
        <taxon>Formicoidea</taxon>
        <taxon>Formicidae</taxon>
        <taxon>Myrmicinae</taxon>
        <taxon>Trachymyrmex</taxon>
    </lineage>
</organism>
<dbReference type="Proteomes" id="UP000078541">
    <property type="component" value="Unassembled WGS sequence"/>
</dbReference>
<name>A0A195F2M9_9HYME</name>
<gene>
    <name evidence="1" type="ORF">ALC56_11456</name>
</gene>
<keyword evidence="2" id="KW-1185">Reference proteome</keyword>
<dbReference type="EMBL" id="KQ981864">
    <property type="protein sequence ID" value="KYN34349.1"/>
    <property type="molecule type" value="Genomic_DNA"/>
</dbReference>
<protein>
    <submittedName>
        <fullName evidence="1">Uncharacterized protein</fullName>
    </submittedName>
</protein>
<reference evidence="1 2" key="1">
    <citation type="submission" date="2016-03" db="EMBL/GenBank/DDBJ databases">
        <title>Trachymyrmex septentrionalis WGS genome.</title>
        <authorList>
            <person name="Nygaard S."/>
            <person name="Hu H."/>
            <person name="Boomsma J."/>
            <person name="Zhang G."/>
        </authorList>
    </citation>
    <scope>NUCLEOTIDE SEQUENCE [LARGE SCALE GENOMIC DNA]</scope>
    <source>
        <strain evidence="1">Tsep2-gDNA-1</strain>
        <tissue evidence="1">Whole body</tissue>
    </source>
</reference>